<accession>A0A914HF90</accession>
<feature type="domain" description="Integrase catalytic" evidence="12">
    <location>
        <begin position="2436"/>
        <end position="2593"/>
    </location>
</feature>
<dbReference type="FunFam" id="3.10.10.10:FF:000007">
    <property type="entry name" value="Retrovirus-related Pol polyprotein from transposon 17.6-like Protein"/>
    <property type="match status" value="2"/>
</dbReference>
<organism evidence="13 14">
    <name type="scientific">Globodera rostochiensis</name>
    <name type="common">Golden nematode worm</name>
    <name type="synonym">Heterodera rostochiensis</name>
    <dbReference type="NCBI Taxonomy" id="31243"/>
    <lineage>
        <taxon>Eukaryota</taxon>
        <taxon>Metazoa</taxon>
        <taxon>Ecdysozoa</taxon>
        <taxon>Nematoda</taxon>
        <taxon>Chromadorea</taxon>
        <taxon>Rhabditida</taxon>
        <taxon>Tylenchina</taxon>
        <taxon>Tylenchomorpha</taxon>
        <taxon>Tylenchoidea</taxon>
        <taxon>Heteroderidae</taxon>
        <taxon>Heteroderinae</taxon>
        <taxon>Globodera</taxon>
    </lineage>
</organism>
<dbReference type="Gene3D" id="3.10.10.10">
    <property type="entry name" value="HIV Type 1 Reverse Transcriptase, subunit A, domain 1"/>
    <property type="match status" value="2"/>
</dbReference>
<dbReference type="FunFam" id="3.30.420.10:FF:000032">
    <property type="entry name" value="Retrovirus-related Pol polyprotein from transposon 297-like Protein"/>
    <property type="match status" value="2"/>
</dbReference>
<dbReference type="EC" id="2.7.7.49" evidence="1"/>
<dbReference type="Gene3D" id="1.10.340.70">
    <property type="match status" value="2"/>
</dbReference>
<feature type="domain" description="Reverse transcriptase" evidence="11">
    <location>
        <begin position="732"/>
        <end position="911"/>
    </location>
</feature>
<dbReference type="PROSITE" id="PS50994">
    <property type="entry name" value="INTEGRASE"/>
    <property type="match status" value="2"/>
</dbReference>
<proteinExistence type="predicted"/>
<dbReference type="InterPro" id="IPR050951">
    <property type="entry name" value="Retrovirus_Pol_polyprotein"/>
</dbReference>
<dbReference type="GO" id="GO:0042575">
    <property type="term" value="C:DNA polymerase complex"/>
    <property type="evidence" value="ECO:0007669"/>
    <property type="project" value="UniProtKB-ARBA"/>
</dbReference>
<evidence type="ECO:0000256" key="4">
    <source>
        <dbReference type="ARBA" id="ARBA00022695"/>
    </source>
</evidence>
<dbReference type="GO" id="GO:0008233">
    <property type="term" value="F:peptidase activity"/>
    <property type="evidence" value="ECO:0007669"/>
    <property type="project" value="UniProtKB-KW"/>
</dbReference>
<reference evidence="14" key="1">
    <citation type="submission" date="2022-11" db="UniProtKB">
        <authorList>
            <consortium name="WormBaseParasite"/>
        </authorList>
    </citation>
    <scope>IDENTIFICATION</scope>
</reference>
<dbReference type="GO" id="GO:0006508">
    <property type="term" value="P:proteolysis"/>
    <property type="evidence" value="ECO:0007669"/>
    <property type="project" value="UniProtKB-KW"/>
</dbReference>
<evidence type="ECO:0000256" key="5">
    <source>
        <dbReference type="ARBA" id="ARBA00022722"/>
    </source>
</evidence>
<keyword evidence="6" id="KW-0255">Endonuclease</keyword>
<dbReference type="FunFam" id="3.30.70.270:FF:000020">
    <property type="entry name" value="Transposon Tf2-6 polyprotein-like Protein"/>
    <property type="match status" value="2"/>
</dbReference>
<evidence type="ECO:0000256" key="9">
    <source>
        <dbReference type="ARBA" id="ARBA00023268"/>
    </source>
</evidence>
<dbReference type="WBParaSite" id="Gr19_v10_g16074.t1">
    <property type="protein sequence ID" value="Gr19_v10_g16074.t1"/>
    <property type="gene ID" value="Gr19_v10_g16074"/>
</dbReference>
<dbReference type="InterPro" id="IPR043502">
    <property type="entry name" value="DNA/RNA_pol_sf"/>
</dbReference>
<keyword evidence="5" id="KW-0540">Nuclease</keyword>
<dbReference type="SUPFAM" id="SSF53098">
    <property type="entry name" value="Ribonuclease H-like"/>
    <property type="match status" value="2"/>
</dbReference>
<dbReference type="PANTHER" id="PTHR37984:SF5">
    <property type="entry name" value="PROTEIN NYNRIN-LIKE"/>
    <property type="match status" value="1"/>
</dbReference>
<dbReference type="SUPFAM" id="SSF56672">
    <property type="entry name" value="DNA/RNA polymerases"/>
    <property type="match status" value="2"/>
</dbReference>
<dbReference type="InterPro" id="IPR041577">
    <property type="entry name" value="RT_RNaseH_2"/>
</dbReference>
<feature type="region of interest" description="Disordered" evidence="10">
    <location>
        <begin position="680"/>
        <end position="704"/>
    </location>
</feature>
<evidence type="ECO:0000313" key="14">
    <source>
        <dbReference type="WBParaSite" id="Gr19_v10_g16074.t1"/>
    </source>
</evidence>
<evidence type="ECO:0000256" key="6">
    <source>
        <dbReference type="ARBA" id="ARBA00022759"/>
    </source>
</evidence>
<keyword evidence="9" id="KW-0511">Multifunctional enzyme</keyword>
<dbReference type="InterPro" id="IPR036397">
    <property type="entry name" value="RNaseH_sf"/>
</dbReference>
<dbReference type="Proteomes" id="UP000887572">
    <property type="component" value="Unplaced"/>
</dbReference>
<keyword evidence="3" id="KW-0808">Transferase</keyword>
<evidence type="ECO:0000256" key="3">
    <source>
        <dbReference type="ARBA" id="ARBA00022679"/>
    </source>
</evidence>
<keyword evidence="8" id="KW-0695">RNA-directed DNA polymerase</keyword>
<dbReference type="CDD" id="cd01647">
    <property type="entry name" value="RT_LTR"/>
    <property type="match status" value="2"/>
</dbReference>
<evidence type="ECO:0000256" key="2">
    <source>
        <dbReference type="ARBA" id="ARBA00022670"/>
    </source>
</evidence>
<keyword evidence="2" id="KW-0645">Protease</keyword>
<keyword evidence="13" id="KW-1185">Reference proteome</keyword>
<feature type="compositionally biased region" description="Basic and acidic residues" evidence="10">
    <location>
        <begin position="682"/>
        <end position="696"/>
    </location>
</feature>
<dbReference type="Pfam" id="PF00665">
    <property type="entry name" value="rve"/>
    <property type="match status" value="2"/>
</dbReference>
<evidence type="ECO:0000259" key="11">
    <source>
        <dbReference type="PROSITE" id="PS50878"/>
    </source>
</evidence>
<dbReference type="GO" id="GO:0004519">
    <property type="term" value="F:endonuclease activity"/>
    <property type="evidence" value="ECO:0007669"/>
    <property type="project" value="UniProtKB-KW"/>
</dbReference>
<dbReference type="PROSITE" id="PS50878">
    <property type="entry name" value="RT_POL"/>
    <property type="match status" value="2"/>
</dbReference>
<keyword evidence="7" id="KW-0378">Hydrolase</keyword>
<feature type="region of interest" description="Disordered" evidence="10">
    <location>
        <begin position="1916"/>
        <end position="1939"/>
    </location>
</feature>
<protein>
    <recommendedName>
        <fullName evidence="1">RNA-directed DNA polymerase</fullName>
        <ecNumber evidence="1">2.7.7.49</ecNumber>
    </recommendedName>
</protein>
<dbReference type="InterPro" id="IPR001584">
    <property type="entry name" value="Integrase_cat-core"/>
</dbReference>
<evidence type="ECO:0000259" key="12">
    <source>
        <dbReference type="PROSITE" id="PS50994"/>
    </source>
</evidence>
<dbReference type="GO" id="GO:0015074">
    <property type="term" value="P:DNA integration"/>
    <property type="evidence" value="ECO:0007669"/>
    <property type="project" value="InterPro"/>
</dbReference>
<sequence length="2656" mass="299950">MVICRSPPLTRRRAATEGVVLNRDGIPLPAREPPAQNEAVQQQYFQPVQDLFLNQQNENRQIPQRQIFEEEEGEYSDSGDTMAEEELHNRLRNVNLNRAETEGNGQNIVGGLREDILQFGNLGENRNRQEIFQPRTSTPIFAFSAPDRNQISNAQRNQNVQPNNATVGQMHYAQANNAPHQRYENLQERVVRDHFAGGHQLVTTYQQRVAINPNHGQHQFYAPRHTNVGPKNPPPQFQNPPYAPQLHPAHNQAYPAYQQQIPVQPPVTQHHQMFPNMVQAQQMPNPPPTLPRSWQQHQIPVSQAVASQQNVMNPQPVQLAPSNLEYHLVLEKIPDLSGSEGNDGVKRFFKKFDAYTEEWPDRKRLAALESFRPQYQRPATQPQFQNFTASGANRTPMRETIDQNISNNYAQRQQQSKNYLKQNCLTVPEEDVSQVNVCLGKIELSPEIDEFFRNIGDQLGDTEGKKPAVGKIMAMKVGIVAIEAETMLDCGAQISLISPDFFVKLVKEKNLDLNEVQLAESCARILDVNGKPLECHASVSLPVQRKGIREPIMTTFHIAKAPIGFDLLVGTNALGELGFKLYDKPNQAFVNFEKVEPERKDFLTRNPSILSRVARDKSPTVSGNCGKRTNLLPVTNLSSSTVLLEEETHLGQVEEARIITIDELLHSPLIIANVITNNSEQRNGDEAQERGEEQEAKFGPLPNEDAEQLRNLLEKFATIFAKHDCELTQTNLVEHAIETENAAPIRPIVIVPKKDGSLRFCVDYRGVNSVTRKDSFPLPNIDNTLLMLGGKKYFTTLDFMSGYWQIRMDENSVEKTAFVTNFGLHEFVVMPFGLSNAVATFQRFMSRLFEGIIDDFVFVYIDDILIASETFEKHLEHLKAVFGRIKEAGLKLKVSKCHFCAVELPFLGHLLTREGIKMDADKAMPVTKLPIPTTKKELQSLLGFFTYYRKFIYSFGTVAAPLYRLLRDGVKFYIGEKEKEAIDELKRKVLSDVVLYFPDFEAAQSDPARQFIIMTDASKTGLAAVLCQPDPTNTIRPIYFALGNAANTKRNTARPNWKHSLSASGALHGEELPEIQDENDIAFIGAIKETAVQEKEDELQNRDEWIAETKQSSKNSSTLCDENGKMRLFVPAKFREELIRTRHEGKCAGHMSGKKLHLQISETYFWPNMLANCIQEHLKCRICAHTRTARAKEPPLNVVQSTEPLELVCMDILDVGPSLSNQKYICVIVDHFTKYVIAEPVPNKSAEAVAKVFVEKLVLIFGTPERIHSDRGKEFLNSTMEEISKTLGIKRSFTAGYDPKANGLAERINRILIGILKKSVSNTWTWDERLAYAVFSYNITPSSITGFSPFPLMFGRSARFPSDETVSLSVNPAYTIDQEGYIQLFRENLLNVLKNAKQNSEVAREKSKNWYDSKPGRNQNVQPNNATVGQMHYAQANNAPHQRYENLQERVVRDHFAGGHQLVTTYQQRVAINPNHGQHQFYAPRHTNVGPKNPPPQFQNPPYAPQLHPAHNQAYPAYQQQIPVQPPVTQHHQMFPNMVQAQQMPNPPPTLPRSWQQHQIPVSQAVASQQNVMNPQPVQLAPSNLEYHLVLEKIPDLSGSEGNDGVKRFFKKFDAYTEEWPDRKRLAALESFRPQYQRPATQPQFQNFTASGANRTPMRETIDQNISNNYAQRQQQSKNYLKQNCLTVPEEDVSQVNVCLGKIELSPEIDEFFRNIGDQLGDTEGKKPAVGKIMAMKVGIVAIEAETMLDCGAQISLISPDFFVKLVKEKNLDLNEVQLAESCARILDVNGKPLECHASVSLPVQRKGIREPIMTTFHIAKAPIATIIEDFGIERRQGISEILASSAESQEIRVQPSVGIVENGRICIPVTNLSSSTVLLEEETHLGQVEEARIITIDELLHSPLIIANVITNNSEQRNGDEAQERGEEQEAKFGPLPNEDAEQLRNLLEKFATIFAKHDCELTQTNLVEHAIETENAAPIRPIVIVPKKDGSLRFCVDYRGVNSVTRKDSFPLPNIDNTLLMLGGKKYFTTLDFMSGYWQIRMDENSVEKTAFVTNFGLHEFVVMPFGLSNAVATFQRFMSRLFEGIIDDFVFVYIDDILIASETFEKHLEHLKAVFGRIKEAGLKLKVSKCHFCAVELPFLGHLLTREGIKMDADKAMPVTKLPIPTTKKELQSLLGFFTYYRKFIYSFGTVAAPLYRLLRDGVKFYIGEKEKEAIDELKRKVLSDVVLYFPDFEAAQSDPARQFIIMTDASKTGLAAVLCQPDPTNTIRPIYFALGNAANTKRNTARPNWKHSLSASGALHGEELPEIQDENDIAFIGAIKETAVQEKEDELQNRDEWIAETKQSSKNSSTLCDENGKMRLFVPAKFREELIRTRHEGKCAGHMSGKKLHLQISETYFWPNMLANCIQEHLKCRICAHTRTARAKEPPLNVVQSTEPLELVCMDILDVGPSLSNQKYICVIVDHFTKYVIAEPVPNKSAEAVAKVFVEKLVLIFGTPERIHSDRGKEFLNSTMEEISKTLGIKRSFTAGYDPKANGLAERINRILIGILKKSVSNTWTWDERLAYAVFSYNITPSSITGFSPFPLMFGRSARFPSDETVSLSVNPAYTIDQEGYIQLFRENLLNVLKNAKQNSEVAREKSKNWYDSKPGAAFY</sequence>
<feature type="domain" description="Integrase catalytic" evidence="12">
    <location>
        <begin position="1200"/>
        <end position="1357"/>
    </location>
</feature>
<keyword evidence="4" id="KW-0548">Nucleotidyltransferase</keyword>
<dbReference type="Pfam" id="PF00078">
    <property type="entry name" value="RVT_1"/>
    <property type="match status" value="2"/>
</dbReference>
<dbReference type="InterPro" id="IPR000477">
    <property type="entry name" value="RT_dom"/>
</dbReference>
<evidence type="ECO:0000313" key="13">
    <source>
        <dbReference type="Proteomes" id="UP000887572"/>
    </source>
</evidence>
<dbReference type="PANTHER" id="PTHR37984">
    <property type="entry name" value="PROTEIN CBG26694"/>
    <property type="match status" value="1"/>
</dbReference>
<dbReference type="GO" id="GO:0003964">
    <property type="term" value="F:RNA-directed DNA polymerase activity"/>
    <property type="evidence" value="ECO:0007669"/>
    <property type="project" value="UniProtKB-KW"/>
</dbReference>
<dbReference type="Gene3D" id="3.30.70.270">
    <property type="match status" value="4"/>
</dbReference>
<evidence type="ECO:0000256" key="1">
    <source>
        <dbReference type="ARBA" id="ARBA00012493"/>
    </source>
</evidence>
<feature type="region of interest" description="Disordered" evidence="10">
    <location>
        <begin position="1404"/>
        <end position="1424"/>
    </location>
</feature>
<dbReference type="Gene3D" id="3.30.420.10">
    <property type="entry name" value="Ribonuclease H-like superfamily/Ribonuclease H"/>
    <property type="match status" value="2"/>
</dbReference>
<feature type="compositionally biased region" description="Basic and acidic residues" evidence="10">
    <location>
        <begin position="1404"/>
        <end position="1415"/>
    </location>
</feature>
<feature type="compositionally biased region" description="Basic and acidic residues" evidence="10">
    <location>
        <begin position="1918"/>
        <end position="1932"/>
    </location>
</feature>
<dbReference type="InterPro" id="IPR012337">
    <property type="entry name" value="RNaseH-like_sf"/>
</dbReference>
<name>A0A914HF90_GLORO</name>
<evidence type="ECO:0000256" key="10">
    <source>
        <dbReference type="SAM" id="MobiDB-lite"/>
    </source>
</evidence>
<feature type="domain" description="Reverse transcriptase" evidence="11">
    <location>
        <begin position="1968"/>
        <end position="2147"/>
    </location>
</feature>
<dbReference type="GO" id="GO:0003676">
    <property type="term" value="F:nucleic acid binding"/>
    <property type="evidence" value="ECO:0007669"/>
    <property type="project" value="InterPro"/>
</dbReference>
<evidence type="ECO:0000256" key="8">
    <source>
        <dbReference type="ARBA" id="ARBA00022918"/>
    </source>
</evidence>
<dbReference type="InterPro" id="IPR041588">
    <property type="entry name" value="Integrase_H2C2"/>
</dbReference>
<dbReference type="Pfam" id="PF17919">
    <property type="entry name" value="RT_RNaseH_2"/>
    <property type="match status" value="2"/>
</dbReference>
<dbReference type="CDD" id="cd00303">
    <property type="entry name" value="retropepsin_like"/>
    <property type="match status" value="2"/>
</dbReference>
<dbReference type="InterPro" id="IPR043128">
    <property type="entry name" value="Rev_trsase/Diguanyl_cyclase"/>
</dbReference>
<evidence type="ECO:0000256" key="7">
    <source>
        <dbReference type="ARBA" id="ARBA00022801"/>
    </source>
</evidence>
<dbReference type="Pfam" id="PF17921">
    <property type="entry name" value="Integrase_H2C2"/>
    <property type="match status" value="2"/>
</dbReference>